<keyword evidence="3" id="KW-0378">Hydrolase</keyword>
<gene>
    <name evidence="6" type="ORF">I4I81_30760</name>
</gene>
<comment type="caution">
    <text evidence="6">The sequence shown here is derived from an EMBL/GenBank/DDBJ whole genome shotgun (WGS) entry which is preliminary data.</text>
</comment>
<dbReference type="RefSeq" id="WP_218601441.1">
    <property type="nucleotide sequence ID" value="NZ_JADQDJ010000021.1"/>
</dbReference>
<evidence type="ECO:0000256" key="2">
    <source>
        <dbReference type="ARBA" id="ARBA00022723"/>
    </source>
</evidence>
<accession>A0ABS6V369</accession>
<protein>
    <submittedName>
        <fullName evidence="6">PIN domain-containing protein</fullName>
    </submittedName>
</protein>
<dbReference type="EMBL" id="JADQDK010000002">
    <property type="protein sequence ID" value="MBW0138613.1"/>
    <property type="molecule type" value="Genomic_DNA"/>
</dbReference>
<dbReference type="Proteomes" id="UP000694287">
    <property type="component" value="Unassembled WGS sequence"/>
</dbReference>
<dbReference type="Pfam" id="PF01850">
    <property type="entry name" value="PIN"/>
    <property type="match status" value="1"/>
</dbReference>
<feature type="domain" description="PIN" evidence="5">
    <location>
        <begin position="5"/>
        <end position="126"/>
    </location>
</feature>
<dbReference type="InterPro" id="IPR002716">
    <property type="entry name" value="PIN_dom"/>
</dbReference>
<evidence type="ECO:0000313" key="6">
    <source>
        <dbReference type="EMBL" id="MBW0138613.1"/>
    </source>
</evidence>
<evidence type="ECO:0000313" key="7">
    <source>
        <dbReference type="Proteomes" id="UP000694287"/>
    </source>
</evidence>
<evidence type="ECO:0000256" key="4">
    <source>
        <dbReference type="ARBA" id="ARBA00022842"/>
    </source>
</evidence>
<evidence type="ECO:0000259" key="5">
    <source>
        <dbReference type="Pfam" id="PF01850"/>
    </source>
</evidence>
<name>A0ABS6V369_9PSEU</name>
<keyword evidence="4" id="KW-0460">Magnesium</keyword>
<keyword evidence="1" id="KW-0540">Nuclease</keyword>
<organism evidence="6 7">
    <name type="scientific">Pseudonocardia abyssalis</name>
    <dbReference type="NCBI Taxonomy" id="2792008"/>
    <lineage>
        <taxon>Bacteria</taxon>
        <taxon>Bacillati</taxon>
        <taxon>Actinomycetota</taxon>
        <taxon>Actinomycetes</taxon>
        <taxon>Pseudonocardiales</taxon>
        <taxon>Pseudonocardiaceae</taxon>
        <taxon>Pseudonocardia</taxon>
    </lineage>
</organism>
<evidence type="ECO:0000256" key="3">
    <source>
        <dbReference type="ARBA" id="ARBA00022801"/>
    </source>
</evidence>
<keyword evidence="7" id="KW-1185">Reference proteome</keyword>
<reference evidence="6 7" key="1">
    <citation type="submission" date="2020-11" db="EMBL/GenBank/DDBJ databases">
        <title>Pseudonocardia abyssalis sp. nov. and Pseudonocardia oceani sp. nov., description and phylogenomic analysis of two novel actinomycetes isolated from the deep Southern Ocean.</title>
        <authorList>
            <person name="Parra J."/>
        </authorList>
    </citation>
    <scope>NUCLEOTIDE SEQUENCE [LARGE SCALE GENOMIC DNA]</scope>
    <source>
        <strain evidence="6 7">KRD-168</strain>
    </source>
</reference>
<proteinExistence type="predicted"/>
<evidence type="ECO:0000256" key="1">
    <source>
        <dbReference type="ARBA" id="ARBA00022722"/>
    </source>
</evidence>
<keyword evidence="2" id="KW-0479">Metal-binding</keyword>
<sequence length="135" mass="14689">MRAVADSHSLLYYLFTPDQLSDRALDVLGQAEDSDGIVVSAATLGDLWYSSHKIGKRALTPGAFDSLRATVLDPQNQFQLAPLDATTMDHLRSFPLAALPDPWDRLIVSTAAQLQLPLVTKDRAITAAGVVETIW</sequence>